<dbReference type="PROSITE" id="PS52016">
    <property type="entry name" value="TONB_DEPENDENT_REC_3"/>
    <property type="match status" value="1"/>
</dbReference>
<keyword evidence="10" id="KW-0732">Signal</keyword>
<evidence type="ECO:0000313" key="14">
    <source>
        <dbReference type="Proteomes" id="UP001205566"/>
    </source>
</evidence>
<evidence type="ECO:0000256" key="6">
    <source>
        <dbReference type="ARBA" id="ARBA00023136"/>
    </source>
</evidence>
<evidence type="ECO:0000256" key="8">
    <source>
        <dbReference type="PROSITE-ProRule" id="PRU01360"/>
    </source>
</evidence>
<evidence type="ECO:0000313" key="13">
    <source>
        <dbReference type="EMBL" id="MCQ3829334.1"/>
    </source>
</evidence>
<dbReference type="CDD" id="cd01347">
    <property type="entry name" value="ligand_gated_channel"/>
    <property type="match status" value="1"/>
</dbReference>
<reference evidence="13" key="1">
    <citation type="thesis" date="2020" institute="Technische Universitat Dresden" country="Dresden, Germany">
        <title>The Agarolytic System of Microbulbifer elongatus PORT2, Isolated from Batu Karas, Pangandaran West Java Indonesia.</title>
        <authorList>
            <person name="Anggraeni S.R."/>
        </authorList>
    </citation>
    <scope>NUCLEOTIDE SEQUENCE</scope>
    <source>
        <strain evidence="13">PORT2</strain>
    </source>
</reference>
<evidence type="ECO:0000256" key="4">
    <source>
        <dbReference type="ARBA" id="ARBA00022692"/>
    </source>
</evidence>
<proteinExistence type="inferred from homology"/>
<evidence type="ECO:0000256" key="10">
    <source>
        <dbReference type="SAM" id="SignalP"/>
    </source>
</evidence>
<evidence type="ECO:0000256" key="7">
    <source>
        <dbReference type="ARBA" id="ARBA00023237"/>
    </source>
</evidence>
<dbReference type="Pfam" id="PF07715">
    <property type="entry name" value="Plug"/>
    <property type="match status" value="1"/>
</dbReference>
<dbReference type="InterPro" id="IPR010104">
    <property type="entry name" value="TonB_rcpt_bac"/>
</dbReference>
<keyword evidence="14" id="KW-1185">Reference proteome</keyword>
<dbReference type="InterPro" id="IPR039426">
    <property type="entry name" value="TonB-dep_rcpt-like"/>
</dbReference>
<dbReference type="NCBIfam" id="TIGR01782">
    <property type="entry name" value="TonB-Xanth-Caul"/>
    <property type="match status" value="1"/>
</dbReference>
<accession>A0ABT1P2V5</accession>
<keyword evidence="2 8" id="KW-0813">Transport</keyword>
<dbReference type="Gene3D" id="2.40.170.20">
    <property type="entry name" value="TonB-dependent receptor, beta-barrel domain"/>
    <property type="match status" value="1"/>
</dbReference>
<gene>
    <name evidence="13" type="ORF">HXX02_07740</name>
</gene>
<feature type="domain" description="TonB-dependent receptor-like beta-barrel" evidence="11">
    <location>
        <begin position="409"/>
        <end position="829"/>
    </location>
</feature>
<evidence type="ECO:0000256" key="9">
    <source>
        <dbReference type="RuleBase" id="RU003357"/>
    </source>
</evidence>
<keyword evidence="13" id="KW-0675">Receptor</keyword>
<sequence length="863" mass="95653">MRHLFPVSTLTLAVLASTNIASAQDAAATTAATALEEVAVTGQRLSRTRALDIKRDMPVVMDALATDDLGRLPDKNAAESLNRLPGVSILIEKGEGRFASIRGIKPDWNRVNVNGFVTGSPEKDGSGRSMPLDLLGGELLQRVEVFKAKTADMDGEGIGGAINIVTKRPLEGDEFNATANVRMGLEEADQENPYYDGKNPQNFDLAVSGKIRENLGWNLGASSTEREYLAQGIYQDDWAEVDGLMFPEQTKNNYYVIGRDRVTLIGGLEYRLNDTTDILAQGFYSEFEEFQHRNRFRQGIEQDADLIDRVEGDRVYMAEGGTYIRADLRREDVEKTLANFSLAGNTDLDLWKLDYGVNLSRSELHETNSDWSFRQNDSVVMGPDSFVVNGDGVVEINPGAAVHNVAENLRFDSVGYQNDRAEQDIQSARFDVERLYDVAGAESSVKFGLKVTANEKHFDFGNRDYGVIRDTLSNYPVTDGSFQNDVNGMRQDNLWFDLDALNALYASNPSLFDADSGNIAAQLGSDRTVEETTSAAYVMNTLRLDRLDVIAGLRYEQTDLASSASQQDAEGNYSTVSIEGDSDVLLPSLVAKYLIRDDLIARVSFTTSLGRPDYADLSASSQFGFNDDGDAVLSIGNPDLLPYEADNYDLSMEWYPSESSVISLAWFHKDIDNIIVSDEQVIDGGVYLGSDYGVEELTVRTVKNADTAEITGYEFNLQHQLVNLPAPFNGLGASYSYTDIDATFFDSNLGVNRKLEGQPEEIQSFTFFFENYGFYAGLTYNYNASFLTDLNSLENVADDIEQGEFGRWDFRASYAATDNFSVYLDINNLNNEPTTEFQGGDARMNTEYEYVGSTYYLGATYAF</sequence>
<feature type="signal peptide" evidence="10">
    <location>
        <begin position="1"/>
        <end position="23"/>
    </location>
</feature>
<evidence type="ECO:0000256" key="2">
    <source>
        <dbReference type="ARBA" id="ARBA00022448"/>
    </source>
</evidence>
<feature type="chain" id="PRO_5047096900" evidence="10">
    <location>
        <begin position="24"/>
        <end position="863"/>
    </location>
</feature>
<keyword evidence="7 8" id="KW-0998">Cell outer membrane</keyword>
<dbReference type="PANTHER" id="PTHR40980">
    <property type="entry name" value="PLUG DOMAIN-CONTAINING PROTEIN"/>
    <property type="match status" value="1"/>
</dbReference>
<comment type="similarity">
    <text evidence="8 9">Belongs to the TonB-dependent receptor family.</text>
</comment>
<evidence type="ECO:0000256" key="5">
    <source>
        <dbReference type="ARBA" id="ARBA00023077"/>
    </source>
</evidence>
<comment type="caution">
    <text evidence="13">The sequence shown here is derived from an EMBL/GenBank/DDBJ whole genome shotgun (WGS) entry which is preliminary data.</text>
</comment>
<dbReference type="InterPro" id="IPR037066">
    <property type="entry name" value="Plug_dom_sf"/>
</dbReference>
<dbReference type="InterPro" id="IPR036942">
    <property type="entry name" value="Beta-barrel_TonB_sf"/>
</dbReference>
<organism evidence="13 14">
    <name type="scientific">Microbulbifer elongatus</name>
    <dbReference type="NCBI Taxonomy" id="86173"/>
    <lineage>
        <taxon>Bacteria</taxon>
        <taxon>Pseudomonadati</taxon>
        <taxon>Pseudomonadota</taxon>
        <taxon>Gammaproteobacteria</taxon>
        <taxon>Cellvibrionales</taxon>
        <taxon>Microbulbiferaceae</taxon>
        <taxon>Microbulbifer</taxon>
    </lineage>
</organism>
<evidence type="ECO:0000259" key="12">
    <source>
        <dbReference type="Pfam" id="PF07715"/>
    </source>
</evidence>
<evidence type="ECO:0000256" key="3">
    <source>
        <dbReference type="ARBA" id="ARBA00022452"/>
    </source>
</evidence>
<keyword evidence="4 8" id="KW-0812">Transmembrane</keyword>
<comment type="subcellular location">
    <subcellularLocation>
        <location evidence="1 8">Cell outer membrane</location>
        <topology evidence="1 8">Multi-pass membrane protein</topology>
    </subcellularLocation>
</comment>
<evidence type="ECO:0000256" key="1">
    <source>
        <dbReference type="ARBA" id="ARBA00004571"/>
    </source>
</evidence>
<protein>
    <submittedName>
        <fullName evidence="13">TonB-dependent receptor</fullName>
    </submittedName>
</protein>
<name>A0ABT1P2V5_9GAMM</name>
<keyword evidence="3 8" id="KW-1134">Transmembrane beta strand</keyword>
<dbReference type="InterPro" id="IPR012910">
    <property type="entry name" value="Plug_dom"/>
</dbReference>
<dbReference type="Gene3D" id="2.170.130.10">
    <property type="entry name" value="TonB-dependent receptor, plug domain"/>
    <property type="match status" value="1"/>
</dbReference>
<dbReference type="InterPro" id="IPR000531">
    <property type="entry name" value="Beta-barrel_TonB"/>
</dbReference>
<dbReference type="Pfam" id="PF00593">
    <property type="entry name" value="TonB_dep_Rec_b-barrel"/>
    <property type="match status" value="1"/>
</dbReference>
<dbReference type="Proteomes" id="UP001205566">
    <property type="component" value="Unassembled WGS sequence"/>
</dbReference>
<dbReference type="PANTHER" id="PTHR40980:SF4">
    <property type="entry name" value="TONB-DEPENDENT RECEPTOR-LIKE BETA-BARREL DOMAIN-CONTAINING PROTEIN"/>
    <property type="match status" value="1"/>
</dbReference>
<feature type="domain" description="TonB-dependent receptor plug" evidence="12">
    <location>
        <begin position="54"/>
        <end position="161"/>
    </location>
</feature>
<keyword evidence="6 8" id="KW-0472">Membrane</keyword>
<dbReference type="EMBL" id="JACASI010000024">
    <property type="protein sequence ID" value="MCQ3829334.1"/>
    <property type="molecule type" value="Genomic_DNA"/>
</dbReference>
<keyword evidence="5 9" id="KW-0798">TonB box</keyword>
<dbReference type="SUPFAM" id="SSF56935">
    <property type="entry name" value="Porins"/>
    <property type="match status" value="1"/>
</dbReference>
<evidence type="ECO:0000259" key="11">
    <source>
        <dbReference type="Pfam" id="PF00593"/>
    </source>
</evidence>